<feature type="region of interest" description="Disordered" evidence="1">
    <location>
        <begin position="30"/>
        <end position="64"/>
    </location>
</feature>
<feature type="compositionally biased region" description="Basic and acidic residues" evidence="1">
    <location>
        <begin position="371"/>
        <end position="383"/>
    </location>
</feature>
<organism evidence="2 3">
    <name type="scientific">Rhipicephalus sanguineus</name>
    <name type="common">Brown dog tick</name>
    <name type="synonym">Ixodes sanguineus</name>
    <dbReference type="NCBI Taxonomy" id="34632"/>
    <lineage>
        <taxon>Eukaryota</taxon>
        <taxon>Metazoa</taxon>
        <taxon>Ecdysozoa</taxon>
        <taxon>Arthropoda</taxon>
        <taxon>Chelicerata</taxon>
        <taxon>Arachnida</taxon>
        <taxon>Acari</taxon>
        <taxon>Parasitiformes</taxon>
        <taxon>Ixodida</taxon>
        <taxon>Ixodoidea</taxon>
        <taxon>Ixodidae</taxon>
        <taxon>Rhipicephalinae</taxon>
        <taxon>Rhipicephalus</taxon>
        <taxon>Rhipicephalus</taxon>
    </lineage>
</organism>
<feature type="compositionally biased region" description="Polar residues" evidence="1">
    <location>
        <begin position="335"/>
        <end position="344"/>
    </location>
</feature>
<name>A0A9D4PGW8_RHISA</name>
<feature type="region of interest" description="Disordered" evidence="1">
    <location>
        <begin position="101"/>
        <end position="193"/>
    </location>
</feature>
<accession>A0A9D4PGW8</accession>
<evidence type="ECO:0000313" key="2">
    <source>
        <dbReference type="EMBL" id="KAH7942750.1"/>
    </source>
</evidence>
<evidence type="ECO:0000256" key="1">
    <source>
        <dbReference type="SAM" id="MobiDB-lite"/>
    </source>
</evidence>
<feature type="compositionally biased region" description="Basic and acidic residues" evidence="1">
    <location>
        <begin position="101"/>
        <end position="110"/>
    </location>
</feature>
<proteinExistence type="predicted"/>
<reference evidence="2" key="1">
    <citation type="journal article" date="2020" name="Cell">
        <title>Large-Scale Comparative Analyses of Tick Genomes Elucidate Their Genetic Diversity and Vector Capacities.</title>
        <authorList>
            <consortium name="Tick Genome and Microbiome Consortium (TIGMIC)"/>
            <person name="Jia N."/>
            <person name="Wang J."/>
            <person name="Shi W."/>
            <person name="Du L."/>
            <person name="Sun Y."/>
            <person name="Zhan W."/>
            <person name="Jiang J.F."/>
            <person name="Wang Q."/>
            <person name="Zhang B."/>
            <person name="Ji P."/>
            <person name="Bell-Sakyi L."/>
            <person name="Cui X.M."/>
            <person name="Yuan T.T."/>
            <person name="Jiang B.G."/>
            <person name="Yang W.F."/>
            <person name="Lam T.T."/>
            <person name="Chang Q.C."/>
            <person name="Ding S.J."/>
            <person name="Wang X.J."/>
            <person name="Zhu J.G."/>
            <person name="Ruan X.D."/>
            <person name="Zhao L."/>
            <person name="Wei J.T."/>
            <person name="Ye R.Z."/>
            <person name="Que T.C."/>
            <person name="Du C.H."/>
            <person name="Zhou Y.H."/>
            <person name="Cheng J.X."/>
            <person name="Dai P.F."/>
            <person name="Guo W.B."/>
            <person name="Han X.H."/>
            <person name="Huang E.J."/>
            <person name="Li L.F."/>
            <person name="Wei W."/>
            <person name="Gao Y.C."/>
            <person name="Liu J.Z."/>
            <person name="Shao H.Z."/>
            <person name="Wang X."/>
            <person name="Wang C.C."/>
            <person name="Yang T.C."/>
            <person name="Huo Q.B."/>
            <person name="Li W."/>
            <person name="Chen H.Y."/>
            <person name="Chen S.E."/>
            <person name="Zhou L.G."/>
            <person name="Ni X.B."/>
            <person name="Tian J.H."/>
            <person name="Sheng Y."/>
            <person name="Liu T."/>
            <person name="Pan Y.S."/>
            <person name="Xia L.Y."/>
            <person name="Li J."/>
            <person name="Zhao F."/>
            <person name="Cao W.C."/>
        </authorList>
    </citation>
    <scope>NUCLEOTIDE SEQUENCE</scope>
    <source>
        <strain evidence="2">Rsan-2018</strain>
    </source>
</reference>
<sequence length="505" mass="53829">MSPAPSSLARQPRSHSAQCLALAHEASPVSLSNYVPPVAPQETGRRLQAESQVSAPSRGSRARHATLRASVLRCGGGSEEIDAVGLAANLGTVTAARQHGDVARVSEQRRSWPRLKNSPGGTLNSIRRGSQIEDEHRCVAQARGQHPGVDPVGRTARDETRAKDGRPVTRAGARPSSGGRDDGEAGTEPELHSSQASPFFLVARAAFPWPAHHARLSSSAPHADHHHGEPAHFKFGTARRAPHDADAPSLYPLVRLARLALGKMVKPILAGSPKLWGSECGRSLRASVLRCGGGSEEIDAVGLAANLGTDTAARQHGDVARVSEQRRSWPRLKNSPGTLNSIRRGSQVEDEHRGMAQARGQHPGVDPVGRTARDETRAKDGRPVTRAGARPSSGGRDDGEAGTEPELHALSSSSPFCLVARAAFPWPAHHARLSSSDPHADHHHGEPAHFKFGTARRAPHDADARSPSSYHNDILHPVGSAHRVRPALRAVLNYIEAAELADRLL</sequence>
<dbReference type="AlphaFoldDB" id="A0A9D4PGW8"/>
<feature type="compositionally biased region" description="Basic and acidic residues" evidence="1">
    <location>
        <begin position="155"/>
        <end position="167"/>
    </location>
</feature>
<reference evidence="2" key="2">
    <citation type="submission" date="2021-09" db="EMBL/GenBank/DDBJ databases">
        <authorList>
            <person name="Jia N."/>
            <person name="Wang J."/>
            <person name="Shi W."/>
            <person name="Du L."/>
            <person name="Sun Y."/>
            <person name="Zhan W."/>
            <person name="Jiang J."/>
            <person name="Wang Q."/>
            <person name="Zhang B."/>
            <person name="Ji P."/>
            <person name="Sakyi L.B."/>
            <person name="Cui X."/>
            <person name="Yuan T."/>
            <person name="Jiang B."/>
            <person name="Yang W."/>
            <person name="Lam T.T.-Y."/>
            <person name="Chang Q."/>
            <person name="Ding S."/>
            <person name="Wang X."/>
            <person name="Zhu J."/>
            <person name="Ruan X."/>
            <person name="Zhao L."/>
            <person name="Wei J."/>
            <person name="Que T."/>
            <person name="Du C."/>
            <person name="Cheng J."/>
            <person name="Dai P."/>
            <person name="Han X."/>
            <person name="Huang E."/>
            <person name="Gao Y."/>
            <person name="Liu J."/>
            <person name="Shao H."/>
            <person name="Ye R."/>
            <person name="Li L."/>
            <person name="Wei W."/>
            <person name="Wang X."/>
            <person name="Wang C."/>
            <person name="Huo Q."/>
            <person name="Li W."/>
            <person name="Guo W."/>
            <person name="Chen H."/>
            <person name="Chen S."/>
            <person name="Zhou L."/>
            <person name="Zhou L."/>
            <person name="Ni X."/>
            <person name="Tian J."/>
            <person name="Zhou Y."/>
            <person name="Sheng Y."/>
            <person name="Liu T."/>
            <person name="Pan Y."/>
            <person name="Xia L."/>
            <person name="Li J."/>
            <person name="Zhao F."/>
            <person name="Cao W."/>
        </authorList>
    </citation>
    <scope>NUCLEOTIDE SEQUENCE</scope>
    <source>
        <strain evidence="2">Rsan-2018</strain>
        <tissue evidence="2">Larvae</tissue>
    </source>
</reference>
<feature type="region of interest" description="Disordered" evidence="1">
    <location>
        <begin position="315"/>
        <end position="408"/>
    </location>
</feature>
<keyword evidence="3" id="KW-1185">Reference proteome</keyword>
<dbReference type="EMBL" id="JABSTV010001253">
    <property type="protein sequence ID" value="KAH7942750.1"/>
    <property type="molecule type" value="Genomic_DNA"/>
</dbReference>
<feature type="compositionally biased region" description="Basic and acidic residues" evidence="1">
    <location>
        <begin position="315"/>
        <end position="327"/>
    </location>
</feature>
<evidence type="ECO:0000313" key="3">
    <source>
        <dbReference type="Proteomes" id="UP000821837"/>
    </source>
</evidence>
<protein>
    <submittedName>
        <fullName evidence="2">Uncharacterized protein</fullName>
    </submittedName>
</protein>
<feature type="compositionally biased region" description="Polar residues" evidence="1">
    <location>
        <begin position="119"/>
        <end position="128"/>
    </location>
</feature>
<dbReference type="Proteomes" id="UP000821837">
    <property type="component" value="Unassembled WGS sequence"/>
</dbReference>
<comment type="caution">
    <text evidence="2">The sequence shown here is derived from an EMBL/GenBank/DDBJ whole genome shotgun (WGS) entry which is preliminary data.</text>
</comment>
<gene>
    <name evidence="2" type="ORF">HPB52_000746</name>
</gene>